<dbReference type="InterPro" id="IPR027383">
    <property type="entry name" value="Znf_put"/>
</dbReference>
<evidence type="ECO:0000259" key="3">
    <source>
        <dbReference type="Pfam" id="PF13490"/>
    </source>
</evidence>
<dbReference type="InterPro" id="IPR024020">
    <property type="entry name" value="Anit_sigma_mycothiol_RsrA"/>
</dbReference>
<reference evidence="4 5" key="1">
    <citation type="submission" date="2024-09" db="EMBL/GenBank/DDBJ databases">
        <authorList>
            <person name="Sun Q."/>
            <person name="Mori K."/>
        </authorList>
    </citation>
    <scope>NUCLEOTIDE SEQUENCE [LARGE SCALE GENOMIC DNA]</scope>
    <source>
        <strain evidence="4 5">NCAIM B.02604</strain>
    </source>
</reference>
<dbReference type="EMBL" id="JBHLUB010000031">
    <property type="protein sequence ID" value="MFC0582553.1"/>
    <property type="molecule type" value="Genomic_DNA"/>
</dbReference>
<evidence type="ECO:0000256" key="1">
    <source>
        <dbReference type="ARBA" id="ARBA00023015"/>
    </source>
</evidence>
<keyword evidence="2" id="KW-0804">Transcription</keyword>
<keyword evidence="5" id="KW-1185">Reference proteome</keyword>
<name>A0ABV6PBP7_9MICC</name>
<feature type="domain" description="Putative zinc-finger" evidence="3">
    <location>
        <begin position="20"/>
        <end position="49"/>
    </location>
</feature>
<dbReference type="Proteomes" id="UP001589862">
    <property type="component" value="Unassembled WGS sequence"/>
</dbReference>
<accession>A0ABV6PBP7</accession>
<gene>
    <name evidence="4" type="primary">rsrA</name>
    <name evidence="4" type="ORF">ACFFFR_09210</name>
</gene>
<dbReference type="RefSeq" id="WP_377459803.1">
    <property type="nucleotide sequence ID" value="NZ_JBHLUB010000031.1"/>
</dbReference>
<comment type="caution">
    <text evidence="4">The sequence shown here is derived from an EMBL/GenBank/DDBJ whole genome shotgun (WGS) entry which is preliminary data.</text>
</comment>
<protein>
    <submittedName>
        <fullName evidence="4">Mycothiol system anti-sigma-R factor</fullName>
    </submittedName>
</protein>
<dbReference type="Pfam" id="PF13490">
    <property type="entry name" value="zf-HC2"/>
    <property type="match status" value="1"/>
</dbReference>
<evidence type="ECO:0000313" key="4">
    <source>
        <dbReference type="EMBL" id="MFC0582553.1"/>
    </source>
</evidence>
<sequence>MSGAEKNEPCTGADCPEARLEQIYEYLDGVLTDAELATVQRHLEECKRCGDEYDLECLIRAALKRSCREKAPQQLRASIQMRLTQVTVYRSE</sequence>
<evidence type="ECO:0000313" key="5">
    <source>
        <dbReference type="Proteomes" id="UP001589862"/>
    </source>
</evidence>
<dbReference type="NCBIfam" id="TIGR03988">
    <property type="entry name" value="antisig_RsrA"/>
    <property type="match status" value="1"/>
</dbReference>
<proteinExistence type="predicted"/>
<evidence type="ECO:0000256" key="2">
    <source>
        <dbReference type="ARBA" id="ARBA00023163"/>
    </source>
</evidence>
<organism evidence="4 5">
    <name type="scientific">Micrococcoides hystricis</name>
    <dbReference type="NCBI Taxonomy" id="1572761"/>
    <lineage>
        <taxon>Bacteria</taxon>
        <taxon>Bacillati</taxon>
        <taxon>Actinomycetota</taxon>
        <taxon>Actinomycetes</taxon>
        <taxon>Micrococcales</taxon>
        <taxon>Micrococcaceae</taxon>
        <taxon>Micrococcoides</taxon>
    </lineage>
</organism>
<dbReference type="Gene3D" id="1.10.10.1320">
    <property type="entry name" value="Anti-sigma factor, zinc-finger domain"/>
    <property type="match status" value="1"/>
</dbReference>
<keyword evidence="1" id="KW-0805">Transcription regulation</keyword>
<dbReference type="InterPro" id="IPR041916">
    <property type="entry name" value="Anti_sigma_zinc_sf"/>
</dbReference>